<protein>
    <submittedName>
        <fullName evidence="1">DUF4258 domain-containing protein</fullName>
    </submittedName>
</protein>
<name>A0ABR9VW79_9SYNC</name>
<dbReference type="Pfam" id="PF14076">
    <property type="entry name" value="DUF4258"/>
    <property type="match status" value="1"/>
</dbReference>
<dbReference type="InterPro" id="IPR025354">
    <property type="entry name" value="DUF4258"/>
</dbReference>
<accession>A0ABR9VW79</accession>
<evidence type="ECO:0000313" key="2">
    <source>
        <dbReference type="Proteomes" id="UP000658720"/>
    </source>
</evidence>
<sequence>MPRGWAKGLTALGTVWLAPPCFHNGLAIALARNGIFVNDLMVGVNEAEVIEDYPNYQKGTCILVLQRDSQNLPIHTVWGIPKNADSPAVLITAYRPSENKWENDYKTRKL</sequence>
<organism evidence="1 2">
    <name type="scientific">Synechocystis salina LEGE 00031</name>
    <dbReference type="NCBI Taxonomy" id="1828736"/>
    <lineage>
        <taxon>Bacteria</taxon>
        <taxon>Bacillati</taxon>
        <taxon>Cyanobacteriota</taxon>
        <taxon>Cyanophyceae</taxon>
        <taxon>Synechococcales</taxon>
        <taxon>Merismopediaceae</taxon>
        <taxon>Synechocystis</taxon>
    </lineage>
</organism>
<gene>
    <name evidence="1" type="ORF">IQ217_17610</name>
</gene>
<reference evidence="1 2" key="1">
    <citation type="submission" date="2020-10" db="EMBL/GenBank/DDBJ databases">
        <authorList>
            <person name="Castelo-Branco R."/>
            <person name="Eusebio N."/>
            <person name="Adriana R."/>
            <person name="Vieira A."/>
            <person name="Brugerolle De Fraissinette N."/>
            <person name="Rezende De Castro R."/>
            <person name="Schneider M.P."/>
            <person name="Vasconcelos V."/>
            <person name="Leao P.N."/>
        </authorList>
    </citation>
    <scope>NUCLEOTIDE SEQUENCE [LARGE SCALE GENOMIC DNA]</scope>
    <source>
        <strain evidence="1 2">LEGE 00031</strain>
    </source>
</reference>
<dbReference type="RefSeq" id="WP_194021090.1">
    <property type="nucleotide sequence ID" value="NZ_JADEVV010000074.1"/>
</dbReference>
<keyword evidence="2" id="KW-1185">Reference proteome</keyword>
<proteinExistence type="predicted"/>
<evidence type="ECO:0000313" key="1">
    <source>
        <dbReference type="EMBL" id="MBE9255617.1"/>
    </source>
</evidence>
<dbReference type="Proteomes" id="UP000658720">
    <property type="component" value="Unassembled WGS sequence"/>
</dbReference>
<dbReference type="EMBL" id="JADEVV010000074">
    <property type="protein sequence ID" value="MBE9255617.1"/>
    <property type="molecule type" value="Genomic_DNA"/>
</dbReference>
<comment type="caution">
    <text evidence="1">The sequence shown here is derived from an EMBL/GenBank/DDBJ whole genome shotgun (WGS) entry which is preliminary data.</text>
</comment>